<feature type="non-terminal residue" evidence="2">
    <location>
        <position position="1"/>
    </location>
</feature>
<evidence type="ECO:0000256" key="1">
    <source>
        <dbReference type="SAM" id="MobiDB-lite"/>
    </source>
</evidence>
<protein>
    <submittedName>
        <fullName evidence="2">Uncharacterized protein</fullName>
    </submittedName>
</protein>
<dbReference type="EMBL" id="GDID01004792">
    <property type="protein sequence ID" value="JAP91814.1"/>
    <property type="molecule type" value="Transcribed_RNA"/>
</dbReference>
<gene>
    <name evidence="2" type="ORF">TPC1_16448</name>
</gene>
<name>A0A146K7A6_9EUKA</name>
<dbReference type="AlphaFoldDB" id="A0A146K7A6"/>
<feature type="compositionally biased region" description="Basic and acidic residues" evidence="1">
    <location>
        <begin position="110"/>
        <end position="129"/>
    </location>
</feature>
<evidence type="ECO:0000313" key="2">
    <source>
        <dbReference type="EMBL" id="JAP91814.1"/>
    </source>
</evidence>
<feature type="region of interest" description="Disordered" evidence="1">
    <location>
        <begin position="76"/>
        <end position="129"/>
    </location>
</feature>
<organism evidence="2">
    <name type="scientific">Trepomonas sp. PC1</name>
    <dbReference type="NCBI Taxonomy" id="1076344"/>
    <lineage>
        <taxon>Eukaryota</taxon>
        <taxon>Metamonada</taxon>
        <taxon>Diplomonadida</taxon>
        <taxon>Hexamitidae</taxon>
        <taxon>Hexamitinae</taxon>
        <taxon>Trepomonas</taxon>
    </lineage>
</organism>
<reference evidence="2" key="1">
    <citation type="submission" date="2015-07" db="EMBL/GenBank/DDBJ databases">
        <title>Adaptation to a free-living lifestyle via gene acquisitions in the diplomonad Trepomonas sp. PC1.</title>
        <authorList>
            <person name="Xu F."/>
            <person name="Jerlstrom-Hultqvist J."/>
            <person name="Kolisko M."/>
            <person name="Simpson A.G.B."/>
            <person name="Roger A.J."/>
            <person name="Svard S.G."/>
            <person name="Andersson J.O."/>
        </authorList>
    </citation>
    <scope>NUCLEOTIDE SEQUENCE</scope>
    <source>
        <strain evidence="2">PC1</strain>
    </source>
</reference>
<accession>A0A146K7A6</accession>
<sequence>HFISIFMDPKLLQNMLEQQFSASQEKFSVEEQEKLRKSFENPEFLKMFGDFAKELDSEQGKKDIESQISKMEDLAKSKAFVEQQQQQKMFQARDKPPQPKQNLSAHQKKLQHEREENAKRLEKKQQDVELKKKEELAQIKMMQEMFQKDQLNKNQAIQQTPIKPKIPEQSLEQLQKKQQNSQNQDFTAADYQKLEEFLKQADQLALGKAPKSEDEILQQFAPQQQQLPLHAEVVYVQDSEMGDFIQEEKLSLEKARGYKSVKVRILLPKDFDQKSSQLDVQRNKMTFKGQNQNQKLYLYEKEFKMNLKQKSAVAKLKKLSEEDQQRTGCEFFLEVLVDIERSEQNVGKLMQEVRNLRYVHELGAPVQNAESQEEKVIKTEKQIESQFDALQFKEQSEKWEQTNKKVEVVDNGEINALAKAYKEGLEKKKKAFSIEQIEQDLPEMEKVGVEFMFRGKAIGFCNQSLVDMLK</sequence>
<proteinExistence type="predicted"/>